<evidence type="ECO:0000256" key="5">
    <source>
        <dbReference type="RuleBase" id="RU362116"/>
    </source>
</evidence>
<dbReference type="Gene3D" id="2.60.98.20">
    <property type="entry name" value="Flagellar hook protein FlgE"/>
    <property type="match status" value="1"/>
</dbReference>
<keyword evidence="11" id="KW-1185">Reference proteome</keyword>
<keyword evidence="10" id="KW-0282">Flagellum</keyword>
<evidence type="ECO:0000256" key="4">
    <source>
        <dbReference type="ARBA" id="ARBA00023143"/>
    </source>
</evidence>
<dbReference type="Pfam" id="PF06429">
    <property type="entry name" value="Flg_bbr_C"/>
    <property type="match status" value="1"/>
</dbReference>
<proteinExistence type="inferred from homology"/>
<reference evidence="11" key="1">
    <citation type="journal article" date="2019" name="Int. J. Syst. Evol. Microbiol.">
        <title>The Global Catalogue of Microorganisms (GCM) 10K type strain sequencing project: providing services to taxonomists for standard genome sequencing and annotation.</title>
        <authorList>
            <consortium name="The Broad Institute Genomics Platform"/>
            <consortium name="The Broad Institute Genome Sequencing Center for Infectious Disease"/>
            <person name="Wu L."/>
            <person name="Ma J."/>
        </authorList>
    </citation>
    <scope>NUCLEOTIDE SEQUENCE [LARGE SCALE GENOMIC DNA]</scope>
    <source>
        <strain evidence="11">CGMCC 1.10188</strain>
    </source>
</reference>
<dbReference type="Pfam" id="PF07559">
    <property type="entry name" value="FlgE_D2"/>
    <property type="match status" value="1"/>
</dbReference>
<dbReference type="InterPro" id="IPR011491">
    <property type="entry name" value="FlgE_D2"/>
</dbReference>
<evidence type="ECO:0000256" key="2">
    <source>
        <dbReference type="ARBA" id="ARBA00009677"/>
    </source>
</evidence>
<dbReference type="InterPro" id="IPR010930">
    <property type="entry name" value="Flg_bb/hook_C_dom"/>
</dbReference>
<feature type="domain" description="Flagellar basal-body/hook protein C-terminal" evidence="7">
    <location>
        <begin position="634"/>
        <end position="676"/>
    </location>
</feature>
<dbReference type="InterPro" id="IPR053967">
    <property type="entry name" value="LlgE_F_G-like_D1"/>
</dbReference>
<evidence type="ECO:0000259" key="6">
    <source>
        <dbReference type="Pfam" id="PF00460"/>
    </source>
</evidence>
<evidence type="ECO:0000259" key="7">
    <source>
        <dbReference type="Pfam" id="PF06429"/>
    </source>
</evidence>
<evidence type="ECO:0000313" key="11">
    <source>
        <dbReference type="Proteomes" id="UP000603352"/>
    </source>
</evidence>
<dbReference type="PANTHER" id="PTHR30435:SF1">
    <property type="entry name" value="FLAGELLAR HOOK PROTEIN FLGE"/>
    <property type="match status" value="1"/>
</dbReference>
<keyword evidence="10" id="KW-0969">Cilium</keyword>
<dbReference type="Pfam" id="PF00460">
    <property type="entry name" value="Flg_bb_rod"/>
    <property type="match status" value="1"/>
</dbReference>
<gene>
    <name evidence="10" type="primary">flgE</name>
    <name evidence="10" type="ORF">GCM10011505_20730</name>
</gene>
<feature type="domain" description="Flagellar hook protein FlgE/F/G-like D1" evidence="9">
    <location>
        <begin position="87"/>
        <end position="145"/>
    </location>
</feature>
<dbReference type="InterPro" id="IPR037058">
    <property type="entry name" value="Falgellar_hook_FlgE_sf"/>
</dbReference>
<name>A0ABQ1IGZ4_9PROT</name>
<feature type="domain" description="Flagellar hook protein FlgE D2" evidence="8">
    <location>
        <begin position="434"/>
        <end position="558"/>
    </location>
</feature>
<comment type="subcellular location">
    <subcellularLocation>
        <location evidence="1 5">Bacterial flagellum basal body</location>
    </subcellularLocation>
</comment>
<dbReference type="EMBL" id="BMDZ01000020">
    <property type="protein sequence ID" value="GGB39036.1"/>
    <property type="molecule type" value="Genomic_DNA"/>
</dbReference>
<evidence type="ECO:0000256" key="3">
    <source>
        <dbReference type="ARBA" id="ARBA00019015"/>
    </source>
</evidence>
<keyword evidence="4 5" id="KW-0975">Bacterial flagellum</keyword>
<dbReference type="InterPro" id="IPR001444">
    <property type="entry name" value="Flag_bb_rod_N"/>
</dbReference>
<comment type="function">
    <text evidence="5">A flexible structure which links the flagellar filament to the drive apparatus in the basal body.</text>
</comment>
<dbReference type="InterPro" id="IPR019776">
    <property type="entry name" value="Flagellar_basal_body_rod_CS"/>
</dbReference>
<evidence type="ECO:0000259" key="8">
    <source>
        <dbReference type="Pfam" id="PF07559"/>
    </source>
</evidence>
<keyword evidence="10" id="KW-0966">Cell projection</keyword>
<comment type="similarity">
    <text evidence="2 5">Belongs to the flagella basal body rod proteins family.</text>
</comment>
<dbReference type="SUPFAM" id="SSF117143">
    <property type="entry name" value="Flagellar hook protein flgE"/>
    <property type="match status" value="1"/>
</dbReference>
<dbReference type="InterPro" id="IPR020013">
    <property type="entry name" value="Flagellar_FlgE/F/G"/>
</dbReference>
<accession>A0ABQ1IGZ4</accession>
<dbReference type="PANTHER" id="PTHR30435">
    <property type="entry name" value="FLAGELLAR PROTEIN"/>
    <property type="match status" value="1"/>
</dbReference>
<evidence type="ECO:0000256" key="1">
    <source>
        <dbReference type="ARBA" id="ARBA00004117"/>
    </source>
</evidence>
<dbReference type="Pfam" id="PF22692">
    <property type="entry name" value="LlgE_F_G_D1"/>
    <property type="match status" value="1"/>
</dbReference>
<dbReference type="NCBIfam" id="TIGR03506">
    <property type="entry name" value="FlgEFG_subfam"/>
    <property type="match status" value="2"/>
</dbReference>
<evidence type="ECO:0000259" key="9">
    <source>
        <dbReference type="Pfam" id="PF22692"/>
    </source>
</evidence>
<dbReference type="InterPro" id="IPR037925">
    <property type="entry name" value="FlgE/F/G-like"/>
</dbReference>
<dbReference type="RefSeq" id="WP_188577489.1">
    <property type="nucleotide sequence ID" value="NZ_BMDZ01000020.1"/>
</dbReference>
<dbReference type="PROSITE" id="PS00588">
    <property type="entry name" value="FLAGELLA_BB_ROD"/>
    <property type="match status" value="1"/>
</dbReference>
<organism evidence="10 11">
    <name type="scientific">Tistrella bauzanensis</name>
    <dbReference type="NCBI Taxonomy" id="657419"/>
    <lineage>
        <taxon>Bacteria</taxon>
        <taxon>Pseudomonadati</taxon>
        <taxon>Pseudomonadota</taxon>
        <taxon>Alphaproteobacteria</taxon>
        <taxon>Geminicoccales</taxon>
        <taxon>Geminicoccaceae</taxon>
        <taxon>Tistrella</taxon>
    </lineage>
</organism>
<feature type="domain" description="Flagellar basal body rod protein N-terminal" evidence="6">
    <location>
        <begin position="9"/>
        <end position="39"/>
    </location>
</feature>
<protein>
    <recommendedName>
        <fullName evidence="3 5">Flagellar hook protein FlgE</fullName>
    </recommendedName>
</protein>
<evidence type="ECO:0000313" key="10">
    <source>
        <dbReference type="EMBL" id="GGB39036.1"/>
    </source>
</evidence>
<comment type="caution">
    <text evidence="10">The sequence shown here is derived from an EMBL/GenBank/DDBJ whole genome shotgun (WGS) entry which is preliminary data.</text>
</comment>
<dbReference type="Proteomes" id="UP000603352">
    <property type="component" value="Unassembled WGS sequence"/>
</dbReference>
<sequence>MSFGLYGSLYSGVSGLGAQSTAMGVISDNIANVNTVGYKAKNTNFLSMVTDSGSTSVYAPGGVRASVQQLIDRQGLVQATASPLDIAVSGNGFFVVQPKVAGSDEVLYTRAGSFVPDDQGNLRNAAGFYLQGWRLDPAGRLPGEPGNVINTTSSADISSLETVNVSQISGTAAATTEMNVAVNLDANELVYAGATSTSTATTGIASSSDLIAGGVIAAGETVTLSDGINTVTFSAGTGAGEFSTLDQLADLVNASGNFTATVGGTASSATISIAAYDPRRSLTVTGTAGDGTTDLALNRTVATSTSTATTGIASSSDLIAGGVIAAGETVTLSDGVNTVTFTAGTGAGEFSTLDQLADLVNASSNFTATVGGTASSATISIAAYDPRRSLTVTGTAGDGTTDLALNRTVASTTVTSTYDASNATQNMSSGAVAADFSRSVRVYDAQGRGHDVMVNFLKAGNNEWAVEINAIDQNDVVTTAPTPAGQIAAGVVTFNADGTLNTISTSLSDPLEIQWANGAGSSEVSVNWGTAGPTGVGLADGLRSYAGDFEVRSLTQNGASSGELSGITIDEDGFVIASFSNGQQKQLYKVPVATFTSPQNLEEKNGNVFAKTDKSGDFNLRESGSSGAGLIAPSSLEASNVDLASEFTDMIITQRAYSASSKIITTVDEMLQELLSSKR</sequence>